<protein>
    <submittedName>
        <fullName evidence="6">MurR/RpiR family transcriptional regulator</fullName>
    </submittedName>
</protein>
<keyword evidence="2" id="KW-0238">DNA-binding</keyword>
<dbReference type="InterPro" id="IPR009057">
    <property type="entry name" value="Homeodomain-like_sf"/>
</dbReference>
<dbReference type="AlphaFoldDB" id="A0A9X5BDB7"/>
<dbReference type="InterPro" id="IPR001347">
    <property type="entry name" value="SIS_dom"/>
</dbReference>
<sequence>MTNIENHVRYMYSALSKSEQIAASYFLTHPDHIFQYPLASLAQMSKTSQGAWVRFCKSIGYDGMKGLKNALFQEISQEKGDEDSPKTQFLDIRQCSSISVTADQVSANSIQAIEATRKLLDQEALEKIIPMIIGANTIGCFGIGASGLVAEDLYSKFLRLGYHVFFSSDVHVCYAYAAITSPKDIAILFSNSGETKEILRIADILKMSGTPSVAVTRHNANNPLSKLTDYVLYTDSTEILKRSGATSSRIAQLYISDILFMAVAGRDYDQIEKKLELSYRGCHPALS</sequence>
<comment type="caution">
    <text evidence="6">The sequence shown here is derived from an EMBL/GenBank/DDBJ whole genome shotgun (WGS) entry which is preliminary data.</text>
</comment>
<dbReference type="GO" id="GO:1901135">
    <property type="term" value="P:carbohydrate derivative metabolic process"/>
    <property type="evidence" value="ECO:0007669"/>
    <property type="project" value="InterPro"/>
</dbReference>
<dbReference type="Gene3D" id="1.10.10.10">
    <property type="entry name" value="Winged helix-like DNA-binding domain superfamily/Winged helix DNA-binding domain"/>
    <property type="match status" value="1"/>
</dbReference>
<dbReference type="InterPro" id="IPR035472">
    <property type="entry name" value="RpiR-like_SIS"/>
</dbReference>
<evidence type="ECO:0000259" key="5">
    <source>
        <dbReference type="PROSITE" id="PS51464"/>
    </source>
</evidence>
<dbReference type="InterPro" id="IPR046348">
    <property type="entry name" value="SIS_dom_sf"/>
</dbReference>
<dbReference type="SUPFAM" id="SSF53697">
    <property type="entry name" value="SIS domain"/>
    <property type="match status" value="1"/>
</dbReference>
<feature type="domain" description="HTH rpiR-type" evidence="4">
    <location>
        <begin position="2"/>
        <end position="78"/>
    </location>
</feature>
<dbReference type="SUPFAM" id="SSF46689">
    <property type="entry name" value="Homeodomain-like"/>
    <property type="match status" value="1"/>
</dbReference>
<proteinExistence type="predicted"/>
<dbReference type="PANTHER" id="PTHR30514">
    <property type="entry name" value="GLUCOKINASE"/>
    <property type="match status" value="1"/>
</dbReference>
<name>A0A9X5BDB7_9FIRM</name>
<evidence type="ECO:0000313" key="6">
    <source>
        <dbReference type="EMBL" id="NBJ91562.1"/>
    </source>
</evidence>
<keyword evidence="3" id="KW-0804">Transcription</keyword>
<accession>A0A9X5BDB7</accession>
<dbReference type="Pfam" id="PF01380">
    <property type="entry name" value="SIS"/>
    <property type="match status" value="1"/>
</dbReference>
<dbReference type="Gene3D" id="3.40.50.10490">
    <property type="entry name" value="Glucose-6-phosphate isomerase like protein, domain 1"/>
    <property type="match status" value="1"/>
</dbReference>
<dbReference type="InterPro" id="IPR036388">
    <property type="entry name" value="WH-like_DNA-bd_sf"/>
</dbReference>
<dbReference type="GO" id="GO:0097367">
    <property type="term" value="F:carbohydrate derivative binding"/>
    <property type="evidence" value="ECO:0007669"/>
    <property type="project" value="InterPro"/>
</dbReference>
<evidence type="ECO:0000313" key="7">
    <source>
        <dbReference type="Proteomes" id="UP001154420"/>
    </source>
</evidence>
<dbReference type="InterPro" id="IPR000281">
    <property type="entry name" value="HTH_RpiR"/>
</dbReference>
<dbReference type="Proteomes" id="UP001154420">
    <property type="component" value="Unassembled WGS sequence"/>
</dbReference>
<gene>
    <name evidence="6" type="ORF">D5281_02890</name>
</gene>
<dbReference type="RefSeq" id="WP_160558638.1">
    <property type="nucleotide sequence ID" value="NZ_QZDT01000002.1"/>
</dbReference>
<dbReference type="PROSITE" id="PS51071">
    <property type="entry name" value="HTH_RPIR"/>
    <property type="match status" value="1"/>
</dbReference>
<organism evidence="6 7">
    <name type="scientific">Parablautia muri</name>
    <dbReference type="NCBI Taxonomy" id="2320879"/>
    <lineage>
        <taxon>Bacteria</taxon>
        <taxon>Bacillati</taxon>
        <taxon>Bacillota</taxon>
        <taxon>Clostridia</taxon>
        <taxon>Lachnospirales</taxon>
        <taxon>Lachnospiraceae</taxon>
        <taxon>Parablautia</taxon>
    </lineage>
</organism>
<dbReference type="EMBL" id="QZDT01000002">
    <property type="protein sequence ID" value="NBJ91562.1"/>
    <property type="molecule type" value="Genomic_DNA"/>
</dbReference>
<keyword evidence="7" id="KW-1185">Reference proteome</keyword>
<evidence type="ECO:0000256" key="2">
    <source>
        <dbReference type="ARBA" id="ARBA00023125"/>
    </source>
</evidence>
<keyword evidence="1" id="KW-0805">Transcription regulation</keyword>
<dbReference type="InterPro" id="IPR047640">
    <property type="entry name" value="RpiR-like"/>
</dbReference>
<reference evidence="6" key="1">
    <citation type="submission" date="2018-09" db="EMBL/GenBank/DDBJ databases">
        <title>Murine metabolic-syndrome-specific gut microbial biobank.</title>
        <authorList>
            <person name="Liu C."/>
        </authorList>
    </citation>
    <scope>NUCLEOTIDE SEQUENCE</scope>
    <source>
        <strain evidence="6">D42-62</strain>
    </source>
</reference>
<dbReference type="Pfam" id="PF01418">
    <property type="entry name" value="HTH_6"/>
    <property type="match status" value="1"/>
</dbReference>
<evidence type="ECO:0000256" key="1">
    <source>
        <dbReference type="ARBA" id="ARBA00023015"/>
    </source>
</evidence>
<dbReference type="GO" id="GO:0003700">
    <property type="term" value="F:DNA-binding transcription factor activity"/>
    <property type="evidence" value="ECO:0007669"/>
    <property type="project" value="InterPro"/>
</dbReference>
<evidence type="ECO:0000256" key="3">
    <source>
        <dbReference type="ARBA" id="ARBA00023163"/>
    </source>
</evidence>
<evidence type="ECO:0000259" key="4">
    <source>
        <dbReference type="PROSITE" id="PS51071"/>
    </source>
</evidence>
<dbReference type="PROSITE" id="PS51464">
    <property type="entry name" value="SIS"/>
    <property type="match status" value="1"/>
</dbReference>
<dbReference type="GO" id="GO:0003677">
    <property type="term" value="F:DNA binding"/>
    <property type="evidence" value="ECO:0007669"/>
    <property type="project" value="UniProtKB-KW"/>
</dbReference>
<feature type="domain" description="SIS" evidence="5">
    <location>
        <begin position="128"/>
        <end position="269"/>
    </location>
</feature>
<dbReference type="CDD" id="cd05013">
    <property type="entry name" value="SIS_RpiR"/>
    <property type="match status" value="1"/>
</dbReference>
<dbReference type="PANTHER" id="PTHR30514:SF1">
    <property type="entry name" value="HTH-TYPE TRANSCRIPTIONAL REGULATOR HEXR-RELATED"/>
    <property type="match status" value="1"/>
</dbReference>
<dbReference type="OrthoDB" id="3684496at2"/>